<evidence type="ECO:0000313" key="1">
    <source>
        <dbReference type="EMBL" id="SFK72801.1"/>
    </source>
</evidence>
<gene>
    <name evidence="1" type="ORF">SAMN04488518_108191</name>
</gene>
<keyword evidence="2" id="KW-1185">Reference proteome</keyword>
<name>A0A1I4BXZ3_9HYPH</name>
<organism evidence="1 2">
    <name type="scientific">Pseudovibrio ascidiaceicola</name>
    <dbReference type="NCBI Taxonomy" id="285279"/>
    <lineage>
        <taxon>Bacteria</taxon>
        <taxon>Pseudomonadati</taxon>
        <taxon>Pseudomonadota</taxon>
        <taxon>Alphaproteobacteria</taxon>
        <taxon>Hyphomicrobiales</taxon>
        <taxon>Stappiaceae</taxon>
        <taxon>Pseudovibrio</taxon>
    </lineage>
</organism>
<sequence length="138" mass="15768">MRVKRVVVLALWTINTDILMSKTTQHSAALRQIIEALAPFKDHDAKMQVSTVLTLLEIAVHQEEQVTIHPHSLQKKIGYQSGTATRNIYYWCEGHKDVRGGHNYARVEADKTDGRRRELYLTEKGAAFIQRVLTPLCE</sequence>
<proteinExistence type="predicted"/>
<dbReference type="InterPro" id="IPR036388">
    <property type="entry name" value="WH-like_DNA-bd_sf"/>
</dbReference>
<reference evidence="1 2" key="1">
    <citation type="submission" date="2016-10" db="EMBL/GenBank/DDBJ databases">
        <authorList>
            <person name="Varghese N."/>
            <person name="Submissions S."/>
        </authorList>
    </citation>
    <scope>NUCLEOTIDE SEQUENCE [LARGE SCALE GENOMIC DNA]</scope>
    <source>
        <strain evidence="1 2">DSM 16392</strain>
    </source>
</reference>
<evidence type="ECO:0000313" key="2">
    <source>
        <dbReference type="Proteomes" id="UP000199598"/>
    </source>
</evidence>
<evidence type="ECO:0008006" key="3">
    <source>
        <dbReference type="Google" id="ProtNLM"/>
    </source>
</evidence>
<comment type="caution">
    <text evidence="1">The sequence shown here is derived from an EMBL/GenBank/DDBJ whole genome shotgun (WGS) entry which is preliminary data.</text>
</comment>
<dbReference type="EMBL" id="FOSK01000008">
    <property type="protein sequence ID" value="SFK72801.1"/>
    <property type="molecule type" value="Genomic_DNA"/>
</dbReference>
<protein>
    <recommendedName>
        <fullName evidence="3">Antirepressor protein C-terminal domain-containing protein</fullName>
    </recommendedName>
</protein>
<dbReference type="Proteomes" id="UP000199598">
    <property type="component" value="Unassembled WGS sequence"/>
</dbReference>
<dbReference type="Gene3D" id="1.10.10.10">
    <property type="entry name" value="Winged helix-like DNA-binding domain superfamily/Winged helix DNA-binding domain"/>
    <property type="match status" value="1"/>
</dbReference>
<dbReference type="SUPFAM" id="SSF46785">
    <property type="entry name" value="Winged helix' DNA-binding domain"/>
    <property type="match status" value="1"/>
</dbReference>
<dbReference type="InterPro" id="IPR036390">
    <property type="entry name" value="WH_DNA-bd_sf"/>
</dbReference>
<accession>A0A1I4BXZ3</accession>